<keyword evidence="11" id="KW-0508">mRNA splicing</keyword>
<evidence type="ECO:0000256" key="12">
    <source>
        <dbReference type="ARBA" id="ARBA00023242"/>
    </source>
</evidence>
<feature type="region of interest" description="Disordered" evidence="13">
    <location>
        <begin position="1"/>
        <end position="102"/>
    </location>
</feature>
<accession>A0A9P4U543</accession>
<keyword evidence="12" id="KW-0539">Nucleus</keyword>
<feature type="domain" description="Btz" evidence="14">
    <location>
        <begin position="125"/>
        <end position="266"/>
    </location>
</feature>
<comment type="caution">
    <text evidence="15">The sequence shown here is derived from an EMBL/GenBank/DDBJ whole genome shotgun (WGS) entry which is preliminary data.</text>
</comment>
<dbReference type="GO" id="GO:0035145">
    <property type="term" value="C:exon-exon junction complex"/>
    <property type="evidence" value="ECO:0007669"/>
    <property type="project" value="InterPro"/>
</dbReference>
<dbReference type="GO" id="GO:0006417">
    <property type="term" value="P:regulation of translation"/>
    <property type="evidence" value="ECO:0007669"/>
    <property type="project" value="UniProtKB-KW"/>
</dbReference>
<dbReference type="AlphaFoldDB" id="A0A9P4U543"/>
<dbReference type="GO" id="GO:0003729">
    <property type="term" value="F:mRNA binding"/>
    <property type="evidence" value="ECO:0007669"/>
    <property type="project" value="InterPro"/>
</dbReference>
<evidence type="ECO:0000256" key="6">
    <source>
        <dbReference type="ARBA" id="ARBA00022664"/>
    </source>
</evidence>
<dbReference type="Proteomes" id="UP000800235">
    <property type="component" value="Unassembled WGS sequence"/>
</dbReference>
<dbReference type="SMART" id="SM01044">
    <property type="entry name" value="Btz"/>
    <property type="match status" value="1"/>
</dbReference>
<evidence type="ECO:0000256" key="9">
    <source>
        <dbReference type="ARBA" id="ARBA00022884"/>
    </source>
</evidence>
<feature type="compositionally biased region" description="Polar residues" evidence="13">
    <location>
        <begin position="68"/>
        <end position="90"/>
    </location>
</feature>
<dbReference type="Pfam" id="PF09405">
    <property type="entry name" value="Btz"/>
    <property type="match status" value="1"/>
</dbReference>
<feature type="compositionally biased region" description="Basic residues" evidence="13">
    <location>
        <begin position="8"/>
        <end position="17"/>
    </location>
</feature>
<keyword evidence="16" id="KW-1185">Reference proteome</keyword>
<proteinExistence type="inferred from homology"/>
<evidence type="ECO:0000313" key="15">
    <source>
        <dbReference type="EMBL" id="KAF2436597.1"/>
    </source>
</evidence>
<dbReference type="GO" id="GO:0051028">
    <property type="term" value="P:mRNA transport"/>
    <property type="evidence" value="ECO:0007669"/>
    <property type="project" value="UniProtKB-KW"/>
</dbReference>
<evidence type="ECO:0000256" key="10">
    <source>
        <dbReference type="ARBA" id="ARBA00023161"/>
    </source>
</evidence>
<keyword evidence="4" id="KW-0813">Transport</keyword>
<dbReference type="GO" id="GO:0008380">
    <property type="term" value="P:RNA splicing"/>
    <property type="evidence" value="ECO:0007669"/>
    <property type="project" value="UniProtKB-KW"/>
</dbReference>
<keyword evidence="5" id="KW-0963">Cytoplasm</keyword>
<evidence type="ECO:0000256" key="11">
    <source>
        <dbReference type="ARBA" id="ARBA00023187"/>
    </source>
</evidence>
<dbReference type="GO" id="GO:0000184">
    <property type="term" value="P:nuclear-transcribed mRNA catabolic process, nonsense-mediated decay"/>
    <property type="evidence" value="ECO:0007669"/>
    <property type="project" value="UniProtKB-KW"/>
</dbReference>
<evidence type="ECO:0000256" key="3">
    <source>
        <dbReference type="ARBA" id="ARBA00009548"/>
    </source>
</evidence>
<evidence type="ECO:0000259" key="14">
    <source>
        <dbReference type="SMART" id="SM01044"/>
    </source>
</evidence>
<evidence type="ECO:0000256" key="8">
    <source>
        <dbReference type="ARBA" id="ARBA00022845"/>
    </source>
</evidence>
<evidence type="ECO:0000256" key="13">
    <source>
        <dbReference type="SAM" id="MobiDB-lite"/>
    </source>
</evidence>
<feature type="compositionally biased region" description="Polar residues" evidence="13">
    <location>
        <begin position="135"/>
        <end position="145"/>
    </location>
</feature>
<dbReference type="EMBL" id="MU007010">
    <property type="protein sequence ID" value="KAF2436597.1"/>
    <property type="molecule type" value="Genomic_DNA"/>
</dbReference>
<gene>
    <name evidence="15" type="ORF">EJ08DRAFT_691758</name>
</gene>
<feature type="compositionally biased region" description="Basic and acidic residues" evidence="13">
    <location>
        <begin position="149"/>
        <end position="167"/>
    </location>
</feature>
<name>A0A9P4U543_9PEZI</name>
<protein>
    <recommendedName>
        <fullName evidence="14">Btz domain-containing protein</fullName>
    </recommendedName>
</protein>
<evidence type="ECO:0000313" key="16">
    <source>
        <dbReference type="Proteomes" id="UP000800235"/>
    </source>
</evidence>
<comment type="subcellular location">
    <subcellularLocation>
        <location evidence="2">Cytoplasm</location>
    </subcellularLocation>
    <subcellularLocation>
        <location evidence="1">Nucleus</location>
    </subcellularLocation>
</comment>
<feature type="region of interest" description="Disordered" evidence="13">
    <location>
        <begin position="133"/>
        <end position="171"/>
    </location>
</feature>
<comment type="similarity">
    <text evidence="3">Belongs to the CASC3 family.</text>
</comment>
<feature type="compositionally biased region" description="Acidic residues" evidence="13">
    <location>
        <begin position="41"/>
        <end position="64"/>
    </location>
</feature>
<keyword evidence="6" id="KW-0507">mRNA processing</keyword>
<keyword evidence="9" id="KW-0694">RNA-binding</keyword>
<evidence type="ECO:0000256" key="4">
    <source>
        <dbReference type="ARBA" id="ARBA00022448"/>
    </source>
</evidence>
<organism evidence="15 16">
    <name type="scientific">Tothia fuscella</name>
    <dbReference type="NCBI Taxonomy" id="1048955"/>
    <lineage>
        <taxon>Eukaryota</taxon>
        <taxon>Fungi</taxon>
        <taxon>Dikarya</taxon>
        <taxon>Ascomycota</taxon>
        <taxon>Pezizomycotina</taxon>
        <taxon>Dothideomycetes</taxon>
        <taxon>Pleosporomycetidae</taxon>
        <taxon>Venturiales</taxon>
        <taxon>Cylindrosympodiaceae</taxon>
        <taxon>Tothia</taxon>
    </lineage>
</organism>
<keyword evidence="7" id="KW-0509">mRNA transport</keyword>
<dbReference type="OrthoDB" id="5413466at2759"/>
<dbReference type="GO" id="GO:0006397">
    <property type="term" value="P:mRNA processing"/>
    <property type="evidence" value="ECO:0007669"/>
    <property type="project" value="UniProtKB-KW"/>
</dbReference>
<evidence type="ECO:0000256" key="7">
    <source>
        <dbReference type="ARBA" id="ARBA00022816"/>
    </source>
</evidence>
<keyword evidence="8" id="KW-0810">Translation regulation</keyword>
<evidence type="ECO:0000256" key="1">
    <source>
        <dbReference type="ARBA" id="ARBA00004123"/>
    </source>
</evidence>
<sequence length="704" mass="76891">MPSSRRQNPVRRRRRVAVKGEDDVPTTGGADDSQSEASLPSDDDGDADDSDLSETDASESESVEDTSKSNGATKSSTTQHASPSTSTQPQPADASSFPVSDDTNIMMNGLQISDQAIESEALHYNAVEGSEVARTANTEVSQPKPQETLAERKRREHEEYKQKRDQDPAFIPNRGAFFMHDHRSAAPGQNGFRPFGRGGMRGNGRGRNMIGGPYSPAMLSSQPPDAISTPWAHDLHESVQEPHAGHQPTSAPVRIMQQGGPNTTAGAIKNTFPVRNYSTTKDIAYVKLRVSLPGMASPLIHENHKIRQYTKLPDHRPPLRRDKPVRISLPDKTPAYRWPAQERSFTFIPRALRPNQQSYRGRARLGSIGGFSSRKTSMYGGSVYSPSIPMSRRSSLAREFIMDGIAVSPSGSIHPVVNLPGPPRSQYVSANGTPVIMSTHGTPIMNAPPLHGYPLPQKPTYRENWPANMTMHQPRPQKTVSVAGIESPAYNATPAQQQEQLPFQHQLPPQVNGGSQPFFPGVPHQQHYPGQIQQQSSGTPLSNIPERAIHAPAFQPQPFAQQPQYQAAAPTYYYAHPQPQYPPGSVVAPMFIPNGQHGTIIVPTIMPAPGQAYVQQQPVQQMPQAEPSTAGQANLVAHEQNGMVYYYNPQDMYGQGQAAAQPAPEGFAQGGNYTMPGMGGMMTPTPDGYYYPQVPQGTIYYPQQ</sequence>
<reference evidence="15" key="1">
    <citation type="journal article" date="2020" name="Stud. Mycol.">
        <title>101 Dothideomycetes genomes: a test case for predicting lifestyles and emergence of pathogens.</title>
        <authorList>
            <person name="Haridas S."/>
            <person name="Albert R."/>
            <person name="Binder M."/>
            <person name="Bloem J."/>
            <person name="Labutti K."/>
            <person name="Salamov A."/>
            <person name="Andreopoulos B."/>
            <person name="Baker S."/>
            <person name="Barry K."/>
            <person name="Bills G."/>
            <person name="Bluhm B."/>
            <person name="Cannon C."/>
            <person name="Castanera R."/>
            <person name="Culley D."/>
            <person name="Daum C."/>
            <person name="Ezra D."/>
            <person name="Gonzalez J."/>
            <person name="Henrissat B."/>
            <person name="Kuo A."/>
            <person name="Liang C."/>
            <person name="Lipzen A."/>
            <person name="Lutzoni F."/>
            <person name="Magnuson J."/>
            <person name="Mondo S."/>
            <person name="Nolan M."/>
            <person name="Ohm R."/>
            <person name="Pangilinan J."/>
            <person name="Park H.-J."/>
            <person name="Ramirez L."/>
            <person name="Alfaro M."/>
            <person name="Sun H."/>
            <person name="Tritt A."/>
            <person name="Yoshinaga Y."/>
            <person name="Zwiers L.-H."/>
            <person name="Turgeon B."/>
            <person name="Goodwin S."/>
            <person name="Spatafora J."/>
            <person name="Crous P."/>
            <person name="Grigoriev I."/>
        </authorList>
    </citation>
    <scope>NUCLEOTIDE SEQUENCE</scope>
    <source>
        <strain evidence="15">CBS 130266</strain>
    </source>
</reference>
<dbReference type="InterPro" id="IPR018545">
    <property type="entry name" value="Btz_dom"/>
</dbReference>
<evidence type="ECO:0000256" key="5">
    <source>
        <dbReference type="ARBA" id="ARBA00022490"/>
    </source>
</evidence>
<dbReference type="GO" id="GO:0005737">
    <property type="term" value="C:cytoplasm"/>
    <property type="evidence" value="ECO:0007669"/>
    <property type="project" value="UniProtKB-SubCell"/>
</dbReference>
<evidence type="ECO:0000256" key="2">
    <source>
        <dbReference type="ARBA" id="ARBA00004496"/>
    </source>
</evidence>
<keyword evidence="10" id="KW-0866">Nonsense-mediated mRNA decay</keyword>